<reference evidence="1" key="1">
    <citation type="journal article" date="2022" name="bioRxiv">
        <title>Sequencing and chromosome-scale assembly of the giantPleurodeles waltlgenome.</title>
        <authorList>
            <person name="Brown T."/>
            <person name="Elewa A."/>
            <person name="Iarovenko S."/>
            <person name="Subramanian E."/>
            <person name="Araus A.J."/>
            <person name="Petzold A."/>
            <person name="Susuki M."/>
            <person name="Suzuki K.-i.T."/>
            <person name="Hayashi T."/>
            <person name="Toyoda A."/>
            <person name="Oliveira C."/>
            <person name="Osipova E."/>
            <person name="Leigh N.D."/>
            <person name="Simon A."/>
            <person name="Yun M.H."/>
        </authorList>
    </citation>
    <scope>NUCLEOTIDE SEQUENCE</scope>
    <source>
        <strain evidence="1">20211129_DDA</strain>
        <tissue evidence="1">Liver</tissue>
    </source>
</reference>
<evidence type="ECO:0000313" key="2">
    <source>
        <dbReference type="Proteomes" id="UP001066276"/>
    </source>
</evidence>
<dbReference type="Proteomes" id="UP001066276">
    <property type="component" value="Chromosome 12"/>
</dbReference>
<proteinExistence type="predicted"/>
<dbReference type="AlphaFoldDB" id="A0AAV7KZ79"/>
<evidence type="ECO:0000313" key="1">
    <source>
        <dbReference type="EMBL" id="KAJ1084582.1"/>
    </source>
</evidence>
<sequence length="86" mass="9680">MGRTRTNRKGYQLFLRCSVKLSGSGQCHGTPGNLMRCLAYFMEKAGLLLGILVIIDAAMNSENTSYRQNSRNMLECYELKILSIKT</sequence>
<dbReference type="EMBL" id="JANPWB010000016">
    <property type="protein sequence ID" value="KAJ1084582.1"/>
    <property type="molecule type" value="Genomic_DNA"/>
</dbReference>
<gene>
    <name evidence="1" type="ORF">NDU88_004728</name>
</gene>
<accession>A0AAV7KZ79</accession>
<name>A0AAV7KZ79_PLEWA</name>
<comment type="caution">
    <text evidence="1">The sequence shown here is derived from an EMBL/GenBank/DDBJ whole genome shotgun (WGS) entry which is preliminary data.</text>
</comment>
<protein>
    <submittedName>
        <fullName evidence="1">Uncharacterized protein</fullName>
    </submittedName>
</protein>
<keyword evidence="2" id="KW-1185">Reference proteome</keyword>
<organism evidence="1 2">
    <name type="scientific">Pleurodeles waltl</name>
    <name type="common">Iberian ribbed newt</name>
    <dbReference type="NCBI Taxonomy" id="8319"/>
    <lineage>
        <taxon>Eukaryota</taxon>
        <taxon>Metazoa</taxon>
        <taxon>Chordata</taxon>
        <taxon>Craniata</taxon>
        <taxon>Vertebrata</taxon>
        <taxon>Euteleostomi</taxon>
        <taxon>Amphibia</taxon>
        <taxon>Batrachia</taxon>
        <taxon>Caudata</taxon>
        <taxon>Salamandroidea</taxon>
        <taxon>Salamandridae</taxon>
        <taxon>Pleurodelinae</taxon>
        <taxon>Pleurodeles</taxon>
    </lineage>
</organism>